<reference evidence="1" key="1">
    <citation type="submission" date="2014-02" db="EMBL/GenBank/DDBJ databases">
        <title>Expanding our view of genomic diversity in Candidatus Accumulibacter clades.</title>
        <authorList>
            <person name="Skennerton C.T."/>
            <person name="Barr J.J."/>
            <person name="Slater F.R."/>
            <person name="Bond P.L."/>
            <person name="Tyson G.W."/>
        </authorList>
    </citation>
    <scope>NUCLEOTIDE SEQUENCE [LARGE SCALE GENOMIC DNA]</scope>
</reference>
<dbReference type="InterPro" id="IPR011989">
    <property type="entry name" value="ARM-like"/>
</dbReference>
<dbReference type="Proteomes" id="UP000020218">
    <property type="component" value="Unassembled WGS sequence"/>
</dbReference>
<protein>
    <recommendedName>
        <fullName evidence="3">TIGR02270 family protein</fullName>
    </recommendedName>
</protein>
<dbReference type="Gene3D" id="1.25.10.10">
    <property type="entry name" value="Leucine-rich Repeat Variant"/>
    <property type="match status" value="1"/>
</dbReference>
<comment type="caution">
    <text evidence="1">The sequence shown here is derived from an EMBL/GenBank/DDBJ whole genome shotgun (WGS) entry which is preliminary data.</text>
</comment>
<dbReference type="InterPro" id="IPR016024">
    <property type="entry name" value="ARM-type_fold"/>
</dbReference>
<dbReference type="NCBIfam" id="TIGR02270">
    <property type="entry name" value="TIGR02270 family protein"/>
    <property type="match status" value="1"/>
</dbReference>
<dbReference type="STRING" id="1454001.AW08_00338"/>
<name>A0A011NYZ1_9PROT</name>
<gene>
    <name evidence="1" type="ORF">AW08_00338</name>
</gene>
<proteinExistence type="predicted"/>
<organism evidence="1 2">
    <name type="scientific">Candidatus Accumulibacter adjunctus</name>
    <dbReference type="NCBI Taxonomy" id="1454001"/>
    <lineage>
        <taxon>Bacteria</taxon>
        <taxon>Pseudomonadati</taxon>
        <taxon>Pseudomonadota</taxon>
        <taxon>Betaproteobacteria</taxon>
        <taxon>Candidatus Accumulibacter</taxon>
    </lineage>
</organism>
<dbReference type="EMBL" id="JFAX01000001">
    <property type="protein sequence ID" value="EXI69845.1"/>
    <property type="molecule type" value="Genomic_DNA"/>
</dbReference>
<accession>A0A011NYZ1</accession>
<sequence length="422" mass="46334">MLTLSRSPIPVVVQQHAEESAILRNVRTVLVRAPHVQLLHLRRLDDRIAAHLDGLAVAGEFGTKLCQAALETPGVGETFAAAVRAIEDKDTQALARLFAIAQSLPESERGLVSAFGWVSASLLQGTIKALLSADDPYRRRLAIAACASHQVDPGPALAVAIADGDHALRARALRAAGECGRRDLLPASLKALADDDAACRFWAAASAVLLGDREEAWRALPKHLRVGNPHREQALRLLLMFADLPAAHVLLQALARDAAHNMRLLLQGTGIVGDPQYVPWLIRQMESPELTRLAGESFSLITGVDLSYLDLDRPPPEGVDFGPNDNPDDANVAIDPDDSLPWPDVAKVHDWWQAKQQNFQPRQRYFMGQPLNIDHCRRVLCEGQQRQRIAAALYLSGLQPGTRLFPTNAPAWRQQRWLARSD</sequence>
<keyword evidence="2" id="KW-1185">Reference proteome</keyword>
<dbReference type="AlphaFoldDB" id="A0A011NYZ1"/>
<dbReference type="PATRIC" id="fig|1454001.3.peg.188"/>
<evidence type="ECO:0000313" key="1">
    <source>
        <dbReference type="EMBL" id="EXI69845.1"/>
    </source>
</evidence>
<evidence type="ECO:0000313" key="2">
    <source>
        <dbReference type="Proteomes" id="UP000020218"/>
    </source>
</evidence>
<dbReference type="SUPFAM" id="SSF48371">
    <property type="entry name" value="ARM repeat"/>
    <property type="match status" value="1"/>
</dbReference>
<evidence type="ECO:0008006" key="3">
    <source>
        <dbReference type="Google" id="ProtNLM"/>
    </source>
</evidence>
<dbReference type="InterPro" id="IPR011959">
    <property type="entry name" value="CHP02270"/>
</dbReference>